<accession>A0ABT5ITS7</accession>
<dbReference type="PANTHER" id="PTHR30217:SF11">
    <property type="entry name" value="UBIQUINONE BIOSYNTHESIS PROTEIN UBIV"/>
    <property type="match status" value="1"/>
</dbReference>
<gene>
    <name evidence="1" type="primary">ubiV</name>
    <name evidence="2" type="ORF">PQU95_01880</name>
</gene>
<keyword evidence="1" id="KW-0479">Metal-binding</keyword>
<proteinExistence type="inferred from homology"/>
<name>A0ABT5ITS7_9NEIS</name>
<keyword evidence="1" id="KW-0411">Iron-sulfur</keyword>
<dbReference type="InterPro" id="IPR043693">
    <property type="entry name" value="UbiV"/>
</dbReference>
<dbReference type="Proteomes" id="UP001219956">
    <property type="component" value="Unassembled WGS sequence"/>
</dbReference>
<comment type="function">
    <text evidence="1">Required for O(2)-independent ubiquinone (coenzyme Q) biosynthesis. Together with UbiU, is essential for the C6-hydroxylation reaction in the oxygen-independent ubiquinone biosynthesis pathway.</text>
</comment>
<evidence type="ECO:0000313" key="3">
    <source>
        <dbReference type="Proteomes" id="UP001219956"/>
    </source>
</evidence>
<keyword evidence="1" id="KW-0831">Ubiquinone biosynthesis</keyword>
<comment type="pathway">
    <text evidence="1">Cofactor biosynthesis; ubiquinone biosynthesis.</text>
</comment>
<keyword evidence="1" id="KW-0408">Iron</keyword>
<dbReference type="Pfam" id="PF01136">
    <property type="entry name" value="Peptidase_U32"/>
    <property type="match status" value="1"/>
</dbReference>
<comment type="caution">
    <text evidence="2">The sequence shown here is derived from an EMBL/GenBank/DDBJ whole genome shotgun (WGS) entry which is preliminary data.</text>
</comment>
<feature type="binding site" evidence="1">
    <location>
        <position position="197"/>
    </location>
    <ligand>
        <name>[4Fe-4S] cluster</name>
        <dbReference type="ChEBI" id="CHEBI:49883"/>
    </ligand>
</feature>
<comment type="subunit">
    <text evidence="1">Forms a heterodimer with UbiU.</text>
</comment>
<dbReference type="NCBIfam" id="NF011991">
    <property type="entry name" value="PRK15447.1"/>
    <property type="match status" value="1"/>
</dbReference>
<evidence type="ECO:0000256" key="1">
    <source>
        <dbReference type="HAMAP-Rule" id="MF_02233"/>
    </source>
</evidence>
<evidence type="ECO:0000313" key="2">
    <source>
        <dbReference type="EMBL" id="MDC7715973.1"/>
    </source>
</evidence>
<comment type="cofactor">
    <cofactor evidence="1">
        <name>[4Fe-4S] cluster</name>
        <dbReference type="ChEBI" id="CHEBI:49883"/>
    </cofactor>
</comment>
<dbReference type="HAMAP" id="MF_02233">
    <property type="entry name" value="UbiV"/>
    <property type="match status" value="1"/>
</dbReference>
<comment type="similarity">
    <text evidence="1">Belongs to the peptidase U32 family. UbiV subfamily.</text>
</comment>
<organism evidence="2 3">
    <name type="scientific">Vogesella aquatica</name>
    <dbReference type="NCBI Taxonomy" id="2984206"/>
    <lineage>
        <taxon>Bacteria</taxon>
        <taxon>Pseudomonadati</taxon>
        <taxon>Pseudomonadota</taxon>
        <taxon>Betaproteobacteria</taxon>
        <taxon>Neisseriales</taxon>
        <taxon>Chromobacteriaceae</taxon>
        <taxon>Vogesella</taxon>
    </lineage>
</organism>
<sequence>MEVSRHTALPLQLAIGPLLYFWPRDEVMRFYADAAEWPVDRIYLGEVVCSRRQQLKVDDWLGLAADLQAAGKEAVLSSQGLLESESDLKRLRRLIDGAGVLVEANDTGAVGMLQQRGLPFVAGPHLNIYNAATLALYQRWGAQRWVPPLEMPAQRVQAITHALPQLDTEVFAWGRMPLAFSSRCFTARHEGLHKDSCEFRCLAHPDGMPLLTREQQGFLQINGTQTQSAACHSLLDELDALPSSGVNAIRLSPHSQHFAEVVQWAAACLRGEPAGMPLAGLAPALLVNGFWHRQPGMQFHGVRHDCY</sequence>
<dbReference type="InterPro" id="IPR051454">
    <property type="entry name" value="RNA/ubiquinone_mod_enzymes"/>
</dbReference>
<reference evidence="2 3" key="1">
    <citation type="submission" date="2023-01" db="EMBL/GenBank/DDBJ databases">
        <title>Novel species of the genus Vogesella isolated from rivers.</title>
        <authorList>
            <person name="Lu H."/>
        </authorList>
    </citation>
    <scope>NUCLEOTIDE SEQUENCE [LARGE SCALE GENOMIC DNA]</scope>
    <source>
        <strain evidence="2 3">DC21W</strain>
    </source>
</reference>
<keyword evidence="1" id="KW-0004">4Fe-4S</keyword>
<feature type="binding site" evidence="1">
    <location>
        <position position="201"/>
    </location>
    <ligand>
        <name>[4Fe-4S] cluster</name>
        <dbReference type="ChEBI" id="CHEBI:49883"/>
    </ligand>
</feature>
<dbReference type="InterPro" id="IPR001539">
    <property type="entry name" value="Peptidase_U32"/>
</dbReference>
<dbReference type="PANTHER" id="PTHR30217">
    <property type="entry name" value="PEPTIDASE U32 FAMILY"/>
    <property type="match status" value="1"/>
</dbReference>
<keyword evidence="3" id="KW-1185">Reference proteome</keyword>
<dbReference type="RefSeq" id="WP_017507131.1">
    <property type="nucleotide sequence ID" value="NZ_JAQQLF010000002.1"/>
</dbReference>
<feature type="binding site" evidence="1">
    <location>
        <position position="184"/>
    </location>
    <ligand>
        <name>[4Fe-4S] cluster</name>
        <dbReference type="ChEBI" id="CHEBI:49883"/>
    </ligand>
</feature>
<dbReference type="EMBL" id="JAQQLF010000002">
    <property type="protein sequence ID" value="MDC7715973.1"/>
    <property type="molecule type" value="Genomic_DNA"/>
</dbReference>
<protein>
    <recommendedName>
        <fullName evidence="1">Ubiquinone biosynthesis protein UbiV</fullName>
    </recommendedName>
</protein>
<feature type="binding site" evidence="1">
    <location>
        <position position="49"/>
    </location>
    <ligand>
        <name>[4Fe-4S] cluster</name>
        <dbReference type="ChEBI" id="CHEBI:49883"/>
    </ligand>
</feature>